<gene>
    <name evidence="1" type="ORF">QW060_01825</name>
</gene>
<protein>
    <recommendedName>
        <fullName evidence="3">Lipoprotein</fullName>
    </recommendedName>
</protein>
<name>A0ABT8CRK6_9FLAO</name>
<dbReference type="EMBL" id="JAUFQU010000001">
    <property type="protein sequence ID" value="MDN3705862.1"/>
    <property type="molecule type" value="Genomic_DNA"/>
</dbReference>
<evidence type="ECO:0000313" key="2">
    <source>
        <dbReference type="Proteomes" id="UP001242368"/>
    </source>
</evidence>
<dbReference type="RefSeq" id="WP_290362011.1">
    <property type="nucleotide sequence ID" value="NZ_JAUFQU010000001.1"/>
</dbReference>
<sequence length="145" mass="17377">MAYLLLKLLYMKKLMLLFSVLLLFCSMTCDDERYVGELLIKNESNEPIYYYKEFSTTDVTLDDISKSRLDNQMLSVGEKQKWLLYEDSFANDSKIYVYFFKKSILDQYSWEEIKENNVYSKRYTYTLSELKAAKWSIIFTDNDIN</sequence>
<evidence type="ECO:0008006" key="3">
    <source>
        <dbReference type="Google" id="ProtNLM"/>
    </source>
</evidence>
<proteinExistence type="predicted"/>
<dbReference type="Proteomes" id="UP001242368">
    <property type="component" value="Unassembled WGS sequence"/>
</dbReference>
<evidence type="ECO:0000313" key="1">
    <source>
        <dbReference type="EMBL" id="MDN3705862.1"/>
    </source>
</evidence>
<accession>A0ABT8CRK6</accession>
<comment type="caution">
    <text evidence="1">The sequence shown here is derived from an EMBL/GenBank/DDBJ whole genome shotgun (WGS) entry which is preliminary data.</text>
</comment>
<reference evidence="2" key="1">
    <citation type="journal article" date="2019" name="Int. J. Syst. Evol. Microbiol.">
        <title>The Global Catalogue of Microorganisms (GCM) 10K type strain sequencing project: providing services to taxonomists for standard genome sequencing and annotation.</title>
        <authorList>
            <consortium name="The Broad Institute Genomics Platform"/>
            <consortium name="The Broad Institute Genome Sequencing Center for Infectious Disease"/>
            <person name="Wu L."/>
            <person name="Ma J."/>
        </authorList>
    </citation>
    <scope>NUCLEOTIDE SEQUENCE [LARGE SCALE GENOMIC DNA]</scope>
    <source>
        <strain evidence="2">CECT 7184</strain>
    </source>
</reference>
<keyword evidence="2" id="KW-1185">Reference proteome</keyword>
<organism evidence="1 2">
    <name type="scientific">Paenimyroides ceti</name>
    <dbReference type="NCBI Taxonomy" id="395087"/>
    <lineage>
        <taxon>Bacteria</taxon>
        <taxon>Pseudomonadati</taxon>
        <taxon>Bacteroidota</taxon>
        <taxon>Flavobacteriia</taxon>
        <taxon>Flavobacteriales</taxon>
        <taxon>Flavobacteriaceae</taxon>
        <taxon>Paenimyroides</taxon>
    </lineage>
</organism>